<dbReference type="EMBL" id="DSYK01000657">
    <property type="protein sequence ID" value="HGS22804.1"/>
    <property type="molecule type" value="Genomic_DNA"/>
</dbReference>
<sequence>MSTKMLHPSEYPELQPAFGLWQLYHPETAPYRFTAQTVDEARSWQVRVRAALEQAIGFSDLPPAHSEPRLLETVDKGSYRREKWLLRTWQHALLSFYLLIPKQVIPPYRLVLALHGHGYGVKDIVGLWEDGEERNTPDGYHRDFGVALCQRGFMVAAPEISCFGERQTDFSYLNQTIGQPVPTTCHHTAALAFHLGGSVIGLRAFDARRLLDYLLTRDDVDPQRIGAMGISGGGMHTFFSACLDERIRAVVISGYYSSFRASILAMDHCFCNYVPGLARFGEMQDLIGLIAPRPVLVESGTYDPIFPIAAVQQAVNYAREKVYDIFGAKDEVETDLFEGRHRINGHRAYDFLWEKLD</sequence>
<reference evidence="1" key="1">
    <citation type="journal article" date="2020" name="mSystems">
        <title>Genome- and Community-Level Interaction Insights into Carbon Utilization and Element Cycling Functions of Hydrothermarchaeota in Hydrothermal Sediment.</title>
        <authorList>
            <person name="Zhou Z."/>
            <person name="Liu Y."/>
            <person name="Xu W."/>
            <person name="Pan J."/>
            <person name="Luo Z.H."/>
            <person name="Li M."/>
        </authorList>
    </citation>
    <scope>NUCLEOTIDE SEQUENCE [LARGE SCALE GENOMIC DNA]</scope>
    <source>
        <strain evidence="1">SpSt-573</strain>
    </source>
</reference>
<dbReference type="SUPFAM" id="SSF53474">
    <property type="entry name" value="alpha/beta-Hydrolases"/>
    <property type="match status" value="1"/>
</dbReference>
<dbReference type="AlphaFoldDB" id="A0A7C4PM49"/>
<dbReference type="PANTHER" id="PTHR47381:SF3">
    <property type="entry name" value="ALPHA_BETA-HYDROLASES SUPERFAMILY PROTEIN"/>
    <property type="match status" value="1"/>
</dbReference>
<evidence type="ECO:0000313" key="1">
    <source>
        <dbReference type="EMBL" id="HGS22804.1"/>
    </source>
</evidence>
<gene>
    <name evidence="1" type="ORF">ENT37_13195</name>
</gene>
<dbReference type="InterPro" id="IPR025890">
    <property type="entry name" value="Abhydrolase_bac"/>
</dbReference>
<dbReference type="Pfam" id="PF12715">
    <property type="entry name" value="Abhydrolase_7"/>
    <property type="match status" value="1"/>
</dbReference>
<name>A0A7C4PM49_9CHLR</name>
<dbReference type="Gene3D" id="3.40.50.1820">
    <property type="entry name" value="alpha/beta hydrolase"/>
    <property type="match status" value="1"/>
</dbReference>
<organism evidence="1">
    <name type="scientific">Anaerolinea thermolimosa</name>
    <dbReference type="NCBI Taxonomy" id="229919"/>
    <lineage>
        <taxon>Bacteria</taxon>
        <taxon>Bacillati</taxon>
        <taxon>Chloroflexota</taxon>
        <taxon>Anaerolineae</taxon>
        <taxon>Anaerolineales</taxon>
        <taxon>Anaerolineaceae</taxon>
        <taxon>Anaerolinea</taxon>
    </lineage>
</organism>
<proteinExistence type="predicted"/>
<protein>
    <submittedName>
        <fullName evidence="1">Acetylxylan esterase</fullName>
    </submittedName>
</protein>
<dbReference type="PANTHER" id="PTHR47381">
    <property type="entry name" value="ALPHA/BETA-HYDROLASES SUPERFAMILY PROTEIN"/>
    <property type="match status" value="1"/>
</dbReference>
<comment type="caution">
    <text evidence="1">The sequence shown here is derived from an EMBL/GenBank/DDBJ whole genome shotgun (WGS) entry which is preliminary data.</text>
</comment>
<accession>A0A7C4PM49</accession>
<dbReference type="InterPro" id="IPR029058">
    <property type="entry name" value="AB_hydrolase_fold"/>
</dbReference>